<keyword evidence="6 8" id="KW-0067">ATP-binding</keyword>
<feature type="active site" description="Proton donor" evidence="8">
    <location>
        <position position="37"/>
    </location>
</feature>
<dbReference type="InterPro" id="IPR042176">
    <property type="entry name" value="Pantoate_ligase_C"/>
</dbReference>
<keyword evidence="4 8" id="KW-0566">Pantothenate biosynthesis</keyword>
<dbReference type="OrthoDB" id="9773087at2"/>
<keyword evidence="10" id="KW-1185">Reference proteome</keyword>
<dbReference type="STRING" id="720554.Clocl_2125"/>
<dbReference type="FunFam" id="3.40.50.620:FF:000013">
    <property type="entry name" value="Pantothenate synthetase"/>
    <property type="match status" value="1"/>
</dbReference>
<evidence type="ECO:0000256" key="4">
    <source>
        <dbReference type="ARBA" id="ARBA00022655"/>
    </source>
</evidence>
<comment type="catalytic activity">
    <reaction evidence="7 8">
        <text>(R)-pantoate + beta-alanine + ATP = (R)-pantothenate + AMP + diphosphate + H(+)</text>
        <dbReference type="Rhea" id="RHEA:10912"/>
        <dbReference type="ChEBI" id="CHEBI:15378"/>
        <dbReference type="ChEBI" id="CHEBI:15980"/>
        <dbReference type="ChEBI" id="CHEBI:29032"/>
        <dbReference type="ChEBI" id="CHEBI:30616"/>
        <dbReference type="ChEBI" id="CHEBI:33019"/>
        <dbReference type="ChEBI" id="CHEBI:57966"/>
        <dbReference type="ChEBI" id="CHEBI:456215"/>
        <dbReference type="EC" id="6.3.2.1"/>
    </reaction>
</comment>
<dbReference type="EC" id="6.3.2.1" evidence="8"/>
<dbReference type="RefSeq" id="WP_014255298.1">
    <property type="nucleotide sequence ID" value="NC_016627.1"/>
</dbReference>
<dbReference type="KEGG" id="ccl:Clocl_2125"/>
<reference evidence="10" key="1">
    <citation type="submission" date="2011-12" db="EMBL/GenBank/DDBJ databases">
        <title>Complete sequence of Clostridium clariflavum DSM 19732.</title>
        <authorList>
            <consortium name="US DOE Joint Genome Institute"/>
            <person name="Lucas S."/>
            <person name="Han J."/>
            <person name="Lapidus A."/>
            <person name="Cheng J.-F."/>
            <person name="Goodwin L."/>
            <person name="Pitluck S."/>
            <person name="Peters L."/>
            <person name="Teshima H."/>
            <person name="Detter J.C."/>
            <person name="Han C."/>
            <person name="Tapia R."/>
            <person name="Land M."/>
            <person name="Hauser L."/>
            <person name="Kyrpides N."/>
            <person name="Ivanova N."/>
            <person name="Pagani I."/>
            <person name="Kitzmiller T."/>
            <person name="Lynd L."/>
            <person name="Izquierdo J."/>
            <person name="Woyke T."/>
        </authorList>
    </citation>
    <scope>NUCLEOTIDE SEQUENCE [LARGE SCALE GENOMIC DNA]</scope>
    <source>
        <strain evidence="10">DSM 19732 / NBRC 101661 / EBR45</strain>
    </source>
</reference>
<proteinExistence type="inferred from homology"/>
<feature type="binding site" evidence="8">
    <location>
        <position position="61"/>
    </location>
    <ligand>
        <name>(R)-pantoate</name>
        <dbReference type="ChEBI" id="CHEBI:15980"/>
    </ligand>
</feature>
<organism evidence="9 10">
    <name type="scientific">Acetivibrio clariflavus (strain DSM 19732 / NBRC 101661 / EBR45)</name>
    <name type="common">Clostridium clariflavum</name>
    <dbReference type="NCBI Taxonomy" id="720554"/>
    <lineage>
        <taxon>Bacteria</taxon>
        <taxon>Bacillati</taxon>
        <taxon>Bacillota</taxon>
        <taxon>Clostridia</taxon>
        <taxon>Eubacteriales</taxon>
        <taxon>Oscillospiraceae</taxon>
        <taxon>Acetivibrio</taxon>
    </lineage>
</organism>
<gene>
    <name evidence="8" type="primary">panC</name>
    <name evidence="9" type="ordered locus">Clocl_2125</name>
</gene>
<evidence type="ECO:0000313" key="9">
    <source>
        <dbReference type="EMBL" id="AEV68719.1"/>
    </source>
</evidence>
<comment type="similarity">
    <text evidence="2 8">Belongs to the pantothenate synthetase family.</text>
</comment>
<dbReference type="GO" id="GO:0004592">
    <property type="term" value="F:pantoate-beta-alanine ligase activity"/>
    <property type="evidence" value="ECO:0007669"/>
    <property type="project" value="UniProtKB-UniRule"/>
</dbReference>
<dbReference type="HAMAP" id="MF_00158">
    <property type="entry name" value="PanC"/>
    <property type="match status" value="1"/>
</dbReference>
<sequence length="281" mass="31498">MKLVNKISDLKIIIKSNKSMGKTIGFVPTMGYLHEGHLSLARRSVQENDFTVMSIFVNPTQFGPNEDFERYPRDLERDLAMAESVGVDVVFAPSVEEMYPDGYKTYVNVEDITGVLCGRSRPGHFRGVTTVVNKLFNIVEPDKAYFGQKDAQQVVVVKKMVRDLNMNLEVVACPIVREPDGLAMSSRNTYLSSEERKAALILSKSLFEAEELIKQGERSGKKIAEYIEGRIKTEKLAEIDYVEVVSADSLEKLEELKGNVLIALAVKFGKTRLIDNVIVEV</sequence>
<comment type="subcellular location">
    <subcellularLocation>
        <location evidence="8">Cytoplasm</location>
    </subcellularLocation>
</comment>
<dbReference type="EMBL" id="CP003065">
    <property type="protein sequence ID" value="AEV68719.1"/>
    <property type="molecule type" value="Genomic_DNA"/>
</dbReference>
<dbReference type="Proteomes" id="UP000005435">
    <property type="component" value="Chromosome"/>
</dbReference>
<dbReference type="InterPro" id="IPR004821">
    <property type="entry name" value="Cyt_trans-like"/>
</dbReference>
<reference evidence="9 10" key="2">
    <citation type="journal article" date="2012" name="Stand. Genomic Sci.">
        <title>Complete Genome Sequence of Clostridium clariflavum DSM 19732.</title>
        <authorList>
            <person name="Izquierdo J.A."/>
            <person name="Goodwin L."/>
            <person name="Davenport K.W."/>
            <person name="Teshima H."/>
            <person name="Bruce D."/>
            <person name="Detter C."/>
            <person name="Tapia R."/>
            <person name="Han S."/>
            <person name="Land M."/>
            <person name="Hauser L."/>
            <person name="Jeffries C.D."/>
            <person name="Han J."/>
            <person name="Pitluck S."/>
            <person name="Nolan M."/>
            <person name="Chen A."/>
            <person name="Huntemann M."/>
            <person name="Mavromatis K."/>
            <person name="Mikhailova N."/>
            <person name="Liolios K."/>
            <person name="Woyke T."/>
            <person name="Lynd L.R."/>
        </authorList>
    </citation>
    <scope>NUCLEOTIDE SEQUENCE [LARGE SCALE GENOMIC DNA]</scope>
    <source>
        <strain evidence="10">DSM 19732 / NBRC 101661 / EBR45</strain>
    </source>
</reference>
<dbReference type="GO" id="GO:0015940">
    <property type="term" value="P:pantothenate biosynthetic process"/>
    <property type="evidence" value="ECO:0007669"/>
    <property type="project" value="UniProtKB-UniRule"/>
</dbReference>
<feature type="binding site" evidence="8">
    <location>
        <begin position="147"/>
        <end position="150"/>
    </location>
    <ligand>
        <name>ATP</name>
        <dbReference type="ChEBI" id="CHEBI:30616"/>
    </ligand>
</feature>
<dbReference type="AlphaFoldDB" id="G8LWQ1"/>
<comment type="miscellaneous">
    <text evidence="8">The reaction proceeds by a bi uni uni bi ping pong mechanism.</text>
</comment>
<dbReference type="Gene3D" id="3.40.50.620">
    <property type="entry name" value="HUPs"/>
    <property type="match status" value="1"/>
</dbReference>
<dbReference type="UniPathway" id="UPA00028">
    <property type="reaction ID" value="UER00005"/>
</dbReference>
<keyword evidence="5 8" id="KW-0547">Nucleotide-binding</keyword>
<evidence type="ECO:0000256" key="1">
    <source>
        <dbReference type="ARBA" id="ARBA00004990"/>
    </source>
</evidence>
<evidence type="ECO:0000256" key="5">
    <source>
        <dbReference type="ARBA" id="ARBA00022741"/>
    </source>
</evidence>
<keyword evidence="8" id="KW-0963">Cytoplasm</keyword>
<dbReference type="SUPFAM" id="SSF52374">
    <property type="entry name" value="Nucleotidylyl transferase"/>
    <property type="match status" value="1"/>
</dbReference>
<accession>G8LWQ1</accession>
<comment type="subunit">
    <text evidence="8">Homodimer.</text>
</comment>
<dbReference type="GO" id="GO:0005829">
    <property type="term" value="C:cytosol"/>
    <property type="evidence" value="ECO:0007669"/>
    <property type="project" value="TreeGrafter"/>
</dbReference>
<dbReference type="NCBIfam" id="TIGR00018">
    <property type="entry name" value="panC"/>
    <property type="match status" value="1"/>
</dbReference>
<dbReference type="InterPro" id="IPR003721">
    <property type="entry name" value="Pantoate_ligase"/>
</dbReference>
<dbReference type="PANTHER" id="PTHR21299:SF1">
    <property type="entry name" value="PANTOATE--BETA-ALANINE LIGASE"/>
    <property type="match status" value="1"/>
</dbReference>
<dbReference type="Pfam" id="PF02569">
    <property type="entry name" value="Pantoate_ligase"/>
    <property type="match status" value="1"/>
</dbReference>
<dbReference type="FunFam" id="3.30.1300.10:FF:000001">
    <property type="entry name" value="Pantothenate synthetase"/>
    <property type="match status" value="1"/>
</dbReference>
<dbReference type="InterPro" id="IPR014729">
    <property type="entry name" value="Rossmann-like_a/b/a_fold"/>
</dbReference>
<evidence type="ECO:0000256" key="6">
    <source>
        <dbReference type="ARBA" id="ARBA00022840"/>
    </source>
</evidence>
<feature type="binding site" evidence="8">
    <location>
        <begin position="184"/>
        <end position="187"/>
    </location>
    <ligand>
        <name>ATP</name>
        <dbReference type="ChEBI" id="CHEBI:30616"/>
    </ligand>
</feature>
<evidence type="ECO:0000256" key="7">
    <source>
        <dbReference type="ARBA" id="ARBA00048258"/>
    </source>
</evidence>
<evidence type="ECO:0000313" key="10">
    <source>
        <dbReference type="Proteomes" id="UP000005435"/>
    </source>
</evidence>
<feature type="binding site" evidence="8">
    <location>
        <begin position="30"/>
        <end position="37"/>
    </location>
    <ligand>
        <name>ATP</name>
        <dbReference type="ChEBI" id="CHEBI:30616"/>
    </ligand>
</feature>
<evidence type="ECO:0000256" key="2">
    <source>
        <dbReference type="ARBA" id="ARBA00009256"/>
    </source>
</evidence>
<dbReference type="PANTHER" id="PTHR21299">
    <property type="entry name" value="CYTIDYLATE KINASE/PANTOATE-BETA-ALANINE LIGASE"/>
    <property type="match status" value="1"/>
</dbReference>
<comment type="pathway">
    <text evidence="1 8">Cofactor biosynthesis; (R)-pantothenate biosynthesis; (R)-pantothenate from (R)-pantoate and beta-alanine: step 1/1.</text>
</comment>
<dbReference type="HOGENOM" id="CLU_047148_0_0_9"/>
<name>G8LWQ1_ACECE</name>
<keyword evidence="3 8" id="KW-0436">Ligase</keyword>
<comment type="function">
    <text evidence="8">Catalyzes the condensation of pantoate with beta-alanine in an ATP-dependent reaction via a pantoyl-adenylate intermediate.</text>
</comment>
<dbReference type="NCBIfam" id="TIGR00125">
    <property type="entry name" value="cyt_tran_rel"/>
    <property type="match status" value="1"/>
</dbReference>
<dbReference type="CDD" id="cd00560">
    <property type="entry name" value="PanC"/>
    <property type="match status" value="1"/>
</dbReference>
<feature type="binding site" evidence="8">
    <location>
        <position position="61"/>
    </location>
    <ligand>
        <name>beta-alanine</name>
        <dbReference type="ChEBI" id="CHEBI:57966"/>
    </ligand>
</feature>
<dbReference type="GO" id="GO:0005524">
    <property type="term" value="F:ATP binding"/>
    <property type="evidence" value="ECO:0007669"/>
    <property type="project" value="UniProtKB-KW"/>
</dbReference>
<feature type="binding site" evidence="8">
    <location>
        <position position="153"/>
    </location>
    <ligand>
        <name>(R)-pantoate</name>
        <dbReference type="ChEBI" id="CHEBI:15980"/>
    </ligand>
</feature>
<protein>
    <recommendedName>
        <fullName evidence="8">Pantothenate synthetase</fullName>
        <shortName evidence="8">PS</shortName>
        <ecNumber evidence="8">6.3.2.1</ecNumber>
    </recommendedName>
    <alternativeName>
        <fullName evidence="8">Pantoate--beta-alanine ligase</fullName>
    </alternativeName>
    <alternativeName>
        <fullName evidence="8">Pantoate-activating enzyme</fullName>
    </alternativeName>
</protein>
<evidence type="ECO:0000256" key="8">
    <source>
        <dbReference type="HAMAP-Rule" id="MF_00158"/>
    </source>
</evidence>
<feature type="binding site" evidence="8">
    <location>
        <position position="176"/>
    </location>
    <ligand>
        <name>ATP</name>
        <dbReference type="ChEBI" id="CHEBI:30616"/>
    </ligand>
</feature>
<dbReference type="eggNOG" id="COG0414">
    <property type="taxonomic scope" value="Bacteria"/>
</dbReference>
<dbReference type="Gene3D" id="3.30.1300.10">
    <property type="entry name" value="Pantoate-beta-alanine ligase, C-terminal domain"/>
    <property type="match status" value="1"/>
</dbReference>
<evidence type="ECO:0000256" key="3">
    <source>
        <dbReference type="ARBA" id="ARBA00022598"/>
    </source>
</evidence>